<proteinExistence type="predicted"/>
<dbReference type="Pfam" id="PF03061">
    <property type="entry name" value="4HBT"/>
    <property type="match status" value="1"/>
</dbReference>
<feature type="compositionally biased region" description="Basic and acidic residues" evidence="2">
    <location>
        <begin position="132"/>
        <end position="142"/>
    </location>
</feature>
<dbReference type="InterPro" id="IPR003736">
    <property type="entry name" value="PAAI_dom"/>
</dbReference>
<keyword evidence="6" id="KW-1185">Reference proteome</keyword>
<dbReference type="InterPro" id="IPR029069">
    <property type="entry name" value="HotDog_dom_sf"/>
</dbReference>
<sequence>MTRTQPVDPYAQHLGITVIGHGGGRAEATATVSPNHLNPHGTAHGAFIFTVAGAALAAAANDAEHSGVVSAVHIDYLRPGQLGDRLTAVARVAERLPKEDIFEIRISDDENNIVARVSGRANRRLRASSTAPRDRGIPHSNG</sequence>
<protein>
    <submittedName>
        <fullName evidence="4">Acyl-CoA thioesterase</fullName>
    </submittedName>
</protein>
<dbReference type="Gene3D" id="3.10.129.10">
    <property type="entry name" value="Hotdog Thioesterase"/>
    <property type="match status" value="1"/>
</dbReference>
<feature type="region of interest" description="Disordered" evidence="2">
    <location>
        <begin position="121"/>
        <end position="142"/>
    </location>
</feature>
<evidence type="ECO:0000313" key="4">
    <source>
        <dbReference type="EMBL" id="SEF77696.1"/>
    </source>
</evidence>
<dbReference type="RefSeq" id="WP_093347462.1">
    <property type="nucleotide sequence ID" value="NZ_FNVB01000002.1"/>
</dbReference>
<dbReference type="InterPro" id="IPR052723">
    <property type="entry name" value="Acyl-CoA_thioesterase_PaaI"/>
</dbReference>
<feature type="domain" description="Thioesterase" evidence="3">
    <location>
        <begin position="40"/>
        <end position="95"/>
    </location>
</feature>
<dbReference type="GO" id="GO:0016289">
    <property type="term" value="F:acyl-CoA hydrolase activity"/>
    <property type="evidence" value="ECO:0007669"/>
    <property type="project" value="TreeGrafter"/>
</dbReference>
<dbReference type="NCBIfam" id="TIGR00369">
    <property type="entry name" value="unchar_dom_1"/>
    <property type="match status" value="1"/>
</dbReference>
<evidence type="ECO:0000256" key="2">
    <source>
        <dbReference type="SAM" id="MobiDB-lite"/>
    </source>
</evidence>
<evidence type="ECO:0000259" key="3">
    <source>
        <dbReference type="Pfam" id="PF03061"/>
    </source>
</evidence>
<dbReference type="PANTHER" id="PTHR42856:SF1">
    <property type="entry name" value="ACYL-COENZYME A THIOESTERASE PAAI"/>
    <property type="match status" value="1"/>
</dbReference>
<evidence type="ECO:0000313" key="6">
    <source>
        <dbReference type="Proteomes" id="UP000199690"/>
    </source>
</evidence>
<evidence type="ECO:0000313" key="7">
    <source>
        <dbReference type="Proteomes" id="UP000236729"/>
    </source>
</evidence>
<name>A0A1H5URR0_9PSEU</name>
<dbReference type="PANTHER" id="PTHR42856">
    <property type="entry name" value="ACYL-COENZYME A THIOESTERASE PAAI"/>
    <property type="match status" value="1"/>
</dbReference>
<keyword evidence="1" id="KW-0378">Hydrolase</keyword>
<dbReference type="CDD" id="cd03443">
    <property type="entry name" value="PaaI_thioesterase"/>
    <property type="match status" value="1"/>
</dbReference>
<dbReference type="AlphaFoldDB" id="A0A1H5URR0"/>
<dbReference type="SUPFAM" id="SSF54637">
    <property type="entry name" value="Thioesterase/thiol ester dehydrase-isomerase"/>
    <property type="match status" value="1"/>
</dbReference>
<reference evidence="4" key="2">
    <citation type="submission" date="2016-10" db="EMBL/GenBank/DDBJ databases">
        <authorList>
            <person name="de Groot N.N."/>
        </authorList>
    </citation>
    <scope>NUCLEOTIDE SEQUENCE [LARGE SCALE GENOMIC DNA]</scope>
    <source>
        <strain evidence="4">ATCC 20501</strain>
    </source>
</reference>
<dbReference type="InterPro" id="IPR006683">
    <property type="entry name" value="Thioestr_dom"/>
</dbReference>
<reference evidence="6 7" key="1">
    <citation type="submission" date="2016-10" db="EMBL/GenBank/DDBJ databases">
        <authorList>
            <person name="Varghese N."/>
            <person name="Submissions S."/>
        </authorList>
    </citation>
    <scope>NUCLEOTIDE SEQUENCE [LARGE SCALE GENOMIC DNA]</scope>
    <source>
        <strain evidence="7">ATCC 20501</strain>
        <strain evidence="5 6">CGMCC 4.3529</strain>
    </source>
</reference>
<accession>A0A1I1LCQ5</accession>
<accession>A0A1H5URR0</accession>
<evidence type="ECO:0000313" key="5">
    <source>
        <dbReference type="EMBL" id="SFC70292.1"/>
    </source>
</evidence>
<organism evidence="4 7">
    <name type="scientific">Saccharopolyspora kobensis</name>
    <dbReference type="NCBI Taxonomy" id="146035"/>
    <lineage>
        <taxon>Bacteria</taxon>
        <taxon>Bacillati</taxon>
        <taxon>Actinomycetota</taxon>
        <taxon>Actinomycetes</taxon>
        <taxon>Pseudonocardiales</taxon>
        <taxon>Pseudonocardiaceae</taxon>
        <taxon>Saccharopolyspora</taxon>
    </lineage>
</organism>
<evidence type="ECO:0000256" key="1">
    <source>
        <dbReference type="ARBA" id="ARBA00022801"/>
    </source>
</evidence>
<dbReference type="Proteomes" id="UP000199690">
    <property type="component" value="Unassembled WGS sequence"/>
</dbReference>
<dbReference type="SMR" id="A0A1H5URR0"/>
<dbReference type="EMBL" id="FNVB01000002">
    <property type="protein sequence ID" value="SEF77696.1"/>
    <property type="molecule type" value="Genomic_DNA"/>
</dbReference>
<dbReference type="Proteomes" id="UP000236729">
    <property type="component" value="Unassembled WGS sequence"/>
</dbReference>
<gene>
    <name evidence="4" type="ORF">SAMN02982929_00623</name>
    <name evidence="5" type="ORF">SAMN05216506_1011447</name>
</gene>
<dbReference type="EMBL" id="FOME01000001">
    <property type="protein sequence ID" value="SFC70292.1"/>
    <property type="molecule type" value="Genomic_DNA"/>
</dbReference>